<organism evidence="1 2">
    <name type="scientific">Planctomicrobium piriforme</name>
    <dbReference type="NCBI Taxonomy" id="1576369"/>
    <lineage>
        <taxon>Bacteria</taxon>
        <taxon>Pseudomonadati</taxon>
        <taxon>Planctomycetota</taxon>
        <taxon>Planctomycetia</taxon>
        <taxon>Planctomycetales</taxon>
        <taxon>Planctomycetaceae</taxon>
        <taxon>Planctomicrobium</taxon>
    </lineage>
</organism>
<reference evidence="2" key="1">
    <citation type="submission" date="2016-10" db="EMBL/GenBank/DDBJ databases">
        <authorList>
            <person name="Varghese N."/>
            <person name="Submissions S."/>
        </authorList>
    </citation>
    <scope>NUCLEOTIDE SEQUENCE [LARGE SCALE GENOMIC DNA]</scope>
    <source>
        <strain evidence="2">DSM 26348</strain>
    </source>
</reference>
<proteinExistence type="predicted"/>
<evidence type="ECO:0000313" key="2">
    <source>
        <dbReference type="Proteomes" id="UP000199518"/>
    </source>
</evidence>
<keyword evidence="2" id="KW-1185">Reference proteome</keyword>
<evidence type="ECO:0000313" key="1">
    <source>
        <dbReference type="EMBL" id="SFJ27416.1"/>
    </source>
</evidence>
<sequence>MVASTLLNIFGNGMSRPIGVENHAHATDVSVKVRVTLPSGIPGRTDQSRLIGIICSFARIFQLGAKQALSDLLEFSDIGA</sequence>
<name>A0A1I3Q2P1_9PLAN</name>
<dbReference type="Proteomes" id="UP000199518">
    <property type="component" value="Unassembled WGS sequence"/>
</dbReference>
<dbReference type="EMBL" id="FOQD01000017">
    <property type="protein sequence ID" value="SFJ27416.1"/>
    <property type="molecule type" value="Genomic_DNA"/>
</dbReference>
<dbReference type="AlphaFoldDB" id="A0A1I3Q2P1"/>
<protein>
    <submittedName>
        <fullName evidence="1">Uncharacterized protein</fullName>
    </submittedName>
</protein>
<gene>
    <name evidence="1" type="ORF">SAMN05421753_117104</name>
</gene>
<accession>A0A1I3Q2P1</accession>
<dbReference type="STRING" id="1576369.SAMN05421753_117104"/>